<evidence type="ECO:0000259" key="8">
    <source>
        <dbReference type="PROSITE" id="PS50893"/>
    </source>
</evidence>
<evidence type="ECO:0000256" key="4">
    <source>
        <dbReference type="ARBA" id="ARBA00022475"/>
    </source>
</evidence>
<dbReference type="NCBIfam" id="TIGR01727">
    <property type="entry name" value="oligo_HPY"/>
    <property type="match status" value="1"/>
</dbReference>
<dbReference type="Gene3D" id="3.40.50.300">
    <property type="entry name" value="P-loop containing nucleotide triphosphate hydrolases"/>
    <property type="match status" value="1"/>
</dbReference>
<dbReference type="PANTHER" id="PTHR43297:SF2">
    <property type="entry name" value="DIPEPTIDE TRANSPORT ATP-BINDING PROTEIN DPPD"/>
    <property type="match status" value="1"/>
</dbReference>
<evidence type="ECO:0000256" key="7">
    <source>
        <dbReference type="ARBA" id="ARBA00023136"/>
    </source>
</evidence>
<dbReference type="FunFam" id="3.40.50.300:FF:000016">
    <property type="entry name" value="Oligopeptide ABC transporter ATP-binding component"/>
    <property type="match status" value="1"/>
</dbReference>
<name>A0A6N3BGK2_9FIRM</name>
<dbReference type="SMART" id="SM00382">
    <property type="entry name" value="AAA"/>
    <property type="match status" value="1"/>
</dbReference>
<organism evidence="9">
    <name type="scientific">Intestinibacter bartlettii</name>
    <dbReference type="NCBI Taxonomy" id="261299"/>
    <lineage>
        <taxon>Bacteria</taxon>
        <taxon>Bacillati</taxon>
        <taxon>Bacillota</taxon>
        <taxon>Clostridia</taxon>
        <taxon>Peptostreptococcales</taxon>
        <taxon>Peptostreptococcaceae</taxon>
        <taxon>Intestinibacter</taxon>
    </lineage>
</organism>
<dbReference type="AlphaFoldDB" id="A0A6N3BGK2"/>
<dbReference type="PANTHER" id="PTHR43297">
    <property type="entry name" value="OLIGOPEPTIDE TRANSPORT ATP-BINDING PROTEIN APPD"/>
    <property type="match status" value="1"/>
</dbReference>
<keyword evidence="4" id="KW-1003">Cell membrane</keyword>
<evidence type="ECO:0000256" key="6">
    <source>
        <dbReference type="ARBA" id="ARBA00022840"/>
    </source>
</evidence>
<evidence type="ECO:0000256" key="5">
    <source>
        <dbReference type="ARBA" id="ARBA00022741"/>
    </source>
</evidence>
<dbReference type="InterPro" id="IPR050388">
    <property type="entry name" value="ABC_Ni/Peptide_Import"/>
</dbReference>
<dbReference type="RefSeq" id="WP_024037964.1">
    <property type="nucleotide sequence ID" value="NZ_CABIXZ010000001.1"/>
</dbReference>
<dbReference type="InterPro" id="IPR003439">
    <property type="entry name" value="ABC_transporter-like_ATP-bd"/>
</dbReference>
<dbReference type="CDD" id="cd03257">
    <property type="entry name" value="ABC_NikE_OppD_transporters"/>
    <property type="match status" value="1"/>
</dbReference>
<gene>
    <name evidence="9" type="primary">ddpD_1</name>
    <name evidence="9" type="ORF">IBLFYP30_01547</name>
</gene>
<dbReference type="InterPro" id="IPR027417">
    <property type="entry name" value="P-loop_NTPase"/>
</dbReference>
<dbReference type="InterPro" id="IPR013563">
    <property type="entry name" value="Oligopep_ABC_C"/>
</dbReference>
<dbReference type="EMBL" id="CACRUE010000024">
    <property type="protein sequence ID" value="VYU02324.1"/>
    <property type="molecule type" value="Genomic_DNA"/>
</dbReference>
<accession>A0A6N3BGK2</accession>
<keyword evidence="3" id="KW-0813">Transport</keyword>
<dbReference type="InterPro" id="IPR003593">
    <property type="entry name" value="AAA+_ATPase"/>
</dbReference>
<comment type="subcellular location">
    <subcellularLocation>
        <location evidence="1">Cell membrane</location>
        <topology evidence="1">Peripheral membrane protein</topology>
    </subcellularLocation>
</comment>
<dbReference type="Pfam" id="PF00005">
    <property type="entry name" value="ABC_tran"/>
    <property type="match status" value="1"/>
</dbReference>
<comment type="similarity">
    <text evidence="2">Belongs to the ABC transporter superfamily.</text>
</comment>
<feature type="domain" description="ABC transporter" evidence="8">
    <location>
        <begin position="6"/>
        <end position="251"/>
    </location>
</feature>
<dbReference type="SUPFAM" id="SSF52540">
    <property type="entry name" value="P-loop containing nucleoside triphosphate hydrolases"/>
    <property type="match status" value="1"/>
</dbReference>
<dbReference type="GO" id="GO:0016887">
    <property type="term" value="F:ATP hydrolysis activity"/>
    <property type="evidence" value="ECO:0007669"/>
    <property type="project" value="InterPro"/>
</dbReference>
<dbReference type="Pfam" id="PF08352">
    <property type="entry name" value="oligo_HPY"/>
    <property type="match status" value="1"/>
</dbReference>
<keyword evidence="7" id="KW-0472">Membrane</keyword>
<dbReference type="GO" id="GO:0015833">
    <property type="term" value="P:peptide transport"/>
    <property type="evidence" value="ECO:0007669"/>
    <property type="project" value="InterPro"/>
</dbReference>
<dbReference type="GO" id="GO:0005886">
    <property type="term" value="C:plasma membrane"/>
    <property type="evidence" value="ECO:0007669"/>
    <property type="project" value="UniProtKB-SubCell"/>
</dbReference>
<evidence type="ECO:0000256" key="2">
    <source>
        <dbReference type="ARBA" id="ARBA00005417"/>
    </source>
</evidence>
<proteinExistence type="inferred from homology"/>
<reference evidence="9" key="1">
    <citation type="submission" date="2019-11" db="EMBL/GenBank/DDBJ databases">
        <authorList>
            <person name="Feng L."/>
        </authorList>
    </citation>
    <scope>NUCLEOTIDE SEQUENCE</scope>
    <source>
        <strain evidence="9">IbartlettiiLFYP30</strain>
    </source>
</reference>
<evidence type="ECO:0000256" key="1">
    <source>
        <dbReference type="ARBA" id="ARBA00004202"/>
    </source>
</evidence>
<sequence>MNREILNLKNLSVSYGDINILKDIDLSLKKGEILGIVGESGSGKSTLIKSIMGILDENASIDGEINFEGKDLASLSLKDYRKIKGKEISMIFQNPTEYFNPTRKISKQFIETIRSHNDISKQEIQKKSINTFKFLGLQDGKKIWNSYPFELSGGMNQRVAIALSIMLEPKILLADEPTSALDVTVQAQVVKELLKLRQKLNTSIILVTHNIGVASYMSDNIGVMYGGRIIEYGESEELINNPKHPYTKMLINSVPVINGNIPNGIEGSLPNFQDIKEGCVFLDRCKYASRECKIKVPSAKYWGKSHWSSCLIENEEIAL</sequence>
<evidence type="ECO:0000313" key="9">
    <source>
        <dbReference type="EMBL" id="VYU02324.1"/>
    </source>
</evidence>
<keyword evidence="5" id="KW-0547">Nucleotide-binding</keyword>
<evidence type="ECO:0000256" key="3">
    <source>
        <dbReference type="ARBA" id="ARBA00022448"/>
    </source>
</evidence>
<keyword evidence="6 9" id="KW-0067">ATP-binding</keyword>
<protein>
    <submittedName>
        <fullName evidence="9">Putative D,D-dipeptide transport ATP-binding protein DdpD</fullName>
    </submittedName>
</protein>
<dbReference type="GO" id="GO:0005524">
    <property type="term" value="F:ATP binding"/>
    <property type="evidence" value="ECO:0007669"/>
    <property type="project" value="UniProtKB-KW"/>
</dbReference>
<dbReference type="PROSITE" id="PS50893">
    <property type="entry name" value="ABC_TRANSPORTER_2"/>
    <property type="match status" value="1"/>
</dbReference>